<feature type="signal peptide" evidence="2">
    <location>
        <begin position="1"/>
        <end position="31"/>
    </location>
</feature>
<gene>
    <name evidence="4" type="ORF">E0493_13175</name>
</gene>
<dbReference type="RefSeq" id="WP_160937419.1">
    <property type="nucleotide sequence ID" value="NZ_SNVJ01000010.1"/>
</dbReference>
<name>A0A845BG16_9PROT</name>
<evidence type="ECO:0000313" key="5">
    <source>
        <dbReference type="Proteomes" id="UP000460715"/>
    </source>
</evidence>
<evidence type="ECO:0000256" key="2">
    <source>
        <dbReference type="SAM" id="SignalP"/>
    </source>
</evidence>
<dbReference type="Proteomes" id="UP000460715">
    <property type="component" value="Unassembled WGS sequence"/>
</dbReference>
<dbReference type="Gene3D" id="3.40.190.10">
    <property type="entry name" value="Periplasmic binding protein-like II"/>
    <property type="match status" value="2"/>
</dbReference>
<evidence type="ECO:0000259" key="3">
    <source>
        <dbReference type="SMART" id="SM00062"/>
    </source>
</evidence>
<keyword evidence="5" id="KW-1185">Reference proteome</keyword>
<dbReference type="AlphaFoldDB" id="A0A845BG16"/>
<dbReference type="EMBL" id="SNVJ01000010">
    <property type="protein sequence ID" value="MXP64297.1"/>
    <property type="molecule type" value="Genomic_DNA"/>
</dbReference>
<comment type="caution">
    <text evidence="4">The sequence shown here is derived from an EMBL/GenBank/DDBJ whole genome shotgun (WGS) entry which is preliminary data.</text>
</comment>
<dbReference type="Pfam" id="PF00497">
    <property type="entry name" value="SBP_bac_3"/>
    <property type="match status" value="1"/>
</dbReference>
<sequence>MPKPVRGLRAAFAPTLALLLAGMLAPAGARAAADPALAEKPQPDLVKMLPDGAPKTLTVAVALGSPPDDFRDAQGEIAGWEIDILRAATQALGLELELRPTTFDSLIPGLQAKRFDAATGQMGVTVVREKVVDMIGTLTGNELFAAKAENPVKVESLDDLCGRTVATTRGSREMVFADEHQPKCAAAGKKPINALAFNDGNGAAEAMMSGRADLFWLGSTAVSYFVAQTKGRAKVVGHYTDTSYIGIALPKGSEMAKPLQAAVNHLIADGTYGKIVHKWGLQDNAVKEAPLNPTNAPK</sequence>
<reference evidence="4 5" key="1">
    <citation type="submission" date="2019-03" db="EMBL/GenBank/DDBJ databases">
        <title>Roseomonas sp. a novel Roseomonas species isolated from Sea whip Gorgonian.</title>
        <authorList>
            <person name="Li F."/>
            <person name="Pan X."/>
            <person name="Huang S."/>
            <person name="Li Z."/>
            <person name="Meng B."/>
        </authorList>
    </citation>
    <scope>NUCLEOTIDE SEQUENCE [LARGE SCALE GENOMIC DNA]</scope>
    <source>
        <strain evidence="4 5">M0104</strain>
    </source>
</reference>
<dbReference type="PANTHER" id="PTHR35936">
    <property type="entry name" value="MEMBRANE-BOUND LYTIC MUREIN TRANSGLYCOSYLASE F"/>
    <property type="match status" value="1"/>
</dbReference>
<dbReference type="OrthoDB" id="9807134at2"/>
<dbReference type="CDD" id="cd01004">
    <property type="entry name" value="PBP2_MidA_like"/>
    <property type="match status" value="1"/>
</dbReference>
<keyword evidence="1 2" id="KW-0732">Signal</keyword>
<feature type="domain" description="Solute-binding protein family 3/N-terminal" evidence="3">
    <location>
        <begin position="56"/>
        <end position="283"/>
    </location>
</feature>
<dbReference type="InterPro" id="IPR001638">
    <property type="entry name" value="Solute-binding_3/MltF_N"/>
</dbReference>
<evidence type="ECO:0000256" key="1">
    <source>
        <dbReference type="ARBA" id="ARBA00022729"/>
    </source>
</evidence>
<feature type="chain" id="PRO_5032596079" evidence="2">
    <location>
        <begin position="32"/>
        <end position="298"/>
    </location>
</feature>
<accession>A0A845BG16</accession>
<dbReference type="SMART" id="SM00062">
    <property type="entry name" value="PBPb"/>
    <property type="match status" value="1"/>
</dbReference>
<organism evidence="4 5">
    <name type="scientific">Teichococcus coralli</name>
    <dbReference type="NCBI Taxonomy" id="2545983"/>
    <lineage>
        <taxon>Bacteria</taxon>
        <taxon>Pseudomonadati</taxon>
        <taxon>Pseudomonadota</taxon>
        <taxon>Alphaproteobacteria</taxon>
        <taxon>Acetobacterales</taxon>
        <taxon>Roseomonadaceae</taxon>
        <taxon>Roseomonas</taxon>
    </lineage>
</organism>
<dbReference type="SUPFAM" id="SSF53850">
    <property type="entry name" value="Periplasmic binding protein-like II"/>
    <property type="match status" value="1"/>
</dbReference>
<dbReference type="PANTHER" id="PTHR35936:SF17">
    <property type="entry name" value="ARGININE-BINDING EXTRACELLULAR PROTEIN ARTP"/>
    <property type="match status" value="1"/>
</dbReference>
<proteinExistence type="predicted"/>
<evidence type="ECO:0000313" key="4">
    <source>
        <dbReference type="EMBL" id="MXP64297.1"/>
    </source>
</evidence>
<protein>
    <submittedName>
        <fullName evidence="4">ABC transporter substrate-binding protein</fullName>
    </submittedName>
</protein>